<feature type="compositionally biased region" description="Low complexity" evidence="1">
    <location>
        <begin position="94"/>
        <end position="110"/>
    </location>
</feature>
<evidence type="ECO:0000313" key="4">
    <source>
        <dbReference type="Proteomes" id="UP001156836"/>
    </source>
</evidence>
<protein>
    <recommendedName>
        <fullName evidence="5">DUF4124 domain-containing protein</fullName>
    </recommendedName>
</protein>
<proteinExistence type="predicted"/>
<dbReference type="Proteomes" id="UP001156836">
    <property type="component" value="Unassembled WGS sequence"/>
</dbReference>
<sequence length="171" mass="18291">MRSTYLLFVPISLAAMSALAFSLSAATDWRSLRHAEPVIAAGQPPEILRPKLDPDAPVLLPTPAVLATAPAQRDTIEPARSAQAEAKLVDADQLLAEAPPAAGPDEPLADSAPRQEGTEAAPEREHARATQVAAVRIYECADERGSVFQDYPCGPKADKSEVLSDTWRQRS</sequence>
<comment type="caution">
    <text evidence="3">The sequence shown here is derived from an EMBL/GenBank/DDBJ whole genome shotgun (WGS) entry which is preliminary data.</text>
</comment>
<accession>A0ABQ6BMP8</accession>
<name>A0ABQ6BMP8_9NEIS</name>
<feature type="chain" id="PRO_5045591820" description="DUF4124 domain-containing protein" evidence="2">
    <location>
        <begin position="21"/>
        <end position="171"/>
    </location>
</feature>
<feature type="region of interest" description="Disordered" evidence="1">
    <location>
        <begin position="147"/>
        <end position="171"/>
    </location>
</feature>
<organism evidence="3 4">
    <name type="scientific">Chitiniphilus shinanonensis</name>
    <dbReference type="NCBI Taxonomy" id="553088"/>
    <lineage>
        <taxon>Bacteria</taxon>
        <taxon>Pseudomonadati</taxon>
        <taxon>Pseudomonadota</taxon>
        <taxon>Betaproteobacteria</taxon>
        <taxon>Neisseriales</taxon>
        <taxon>Chitinibacteraceae</taxon>
        <taxon>Chitiniphilus</taxon>
    </lineage>
</organism>
<dbReference type="EMBL" id="BSOZ01000001">
    <property type="protein sequence ID" value="GLS02924.1"/>
    <property type="molecule type" value="Genomic_DNA"/>
</dbReference>
<reference evidence="4" key="1">
    <citation type="journal article" date="2019" name="Int. J. Syst. Evol. Microbiol.">
        <title>The Global Catalogue of Microorganisms (GCM) 10K type strain sequencing project: providing services to taxonomists for standard genome sequencing and annotation.</title>
        <authorList>
            <consortium name="The Broad Institute Genomics Platform"/>
            <consortium name="The Broad Institute Genome Sequencing Center for Infectious Disease"/>
            <person name="Wu L."/>
            <person name="Ma J."/>
        </authorList>
    </citation>
    <scope>NUCLEOTIDE SEQUENCE [LARGE SCALE GENOMIC DNA]</scope>
    <source>
        <strain evidence="4">NBRC 104970</strain>
    </source>
</reference>
<dbReference type="RefSeq" id="WP_018746343.1">
    <property type="nucleotide sequence ID" value="NZ_BSOZ01000001.1"/>
</dbReference>
<feature type="signal peptide" evidence="2">
    <location>
        <begin position="1"/>
        <end position="20"/>
    </location>
</feature>
<keyword evidence="4" id="KW-1185">Reference proteome</keyword>
<evidence type="ECO:0000313" key="3">
    <source>
        <dbReference type="EMBL" id="GLS02924.1"/>
    </source>
</evidence>
<evidence type="ECO:0008006" key="5">
    <source>
        <dbReference type="Google" id="ProtNLM"/>
    </source>
</evidence>
<gene>
    <name evidence="3" type="ORF">GCM10007860_00670</name>
</gene>
<feature type="region of interest" description="Disordered" evidence="1">
    <location>
        <begin position="92"/>
        <end position="131"/>
    </location>
</feature>
<evidence type="ECO:0000256" key="1">
    <source>
        <dbReference type="SAM" id="MobiDB-lite"/>
    </source>
</evidence>
<keyword evidence="2" id="KW-0732">Signal</keyword>
<evidence type="ECO:0000256" key="2">
    <source>
        <dbReference type="SAM" id="SignalP"/>
    </source>
</evidence>